<feature type="domain" description="USP" evidence="2">
    <location>
        <begin position="125"/>
        <end position="657"/>
    </location>
</feature>
<feature type="compositionally biased region" description="Low complexity" evidence="1">
    <location>
        <begin position="817"/>
        <end position="830"/>
    </location>
</feature>
<dbReference type="EMBL" id="JAGSYN010000162">
    <property type="protein sequence ID" value="KAG7662782.1"/>
    <property type="molecule type" value="Genomic_DNA"/>
</dbReference>
<evidence type="ECO:0000256" key="1">
    <source>
        <dbReference type="SAM" id="MobiDB-lite"/>
    </source>
</evidence>
<dbReference type="RefSeq" id="XP_049263015.1">
    <property type="nucleotide sequence ID" value="XM_049407588.1"/>
</dbReference>
<feature type="region of interest" description="Disordered" evidence="1">
    <location>
        <begin position="752"/>
        <end position="840"/>
    </location>
</feature>
<evidence type="ECO:0000313" key="4">
    <source>
        <dbReference type="Proteomes" id="UP000694255"/>
    </source>
</evidence>
<dbReference type="Proteomes" id="UP000694255">
    <property type="component" value="Unassembled WGS sequence"/>
</dbReference>
<feature type="compositionally biased region" description="Polar residues" evidence="1">
    <location>
        <begin position="280"/>
        <end position="331"/>
    </location>
</feature>
<feature type="compositionally biased region" description="Basic and acidic residues" evidence="1">
    <location>
        <begin position="805"/>
        <end position="816"/>
    </location>
</feature>
<feature type="compositionally biased region" description="Polar residues" evidence="1">
    <location>
        <begin position="339"/>
        <end position="348"/>
    </location>
</feature>
<evidence type="ECO:0000259" key="2">
    <source>
        <dbReference type="PROSITE" id="PS50235"/>
    </source>
</evidence>
<comment type="caution">
    <text evidence="3">The sequence shown here is derived from an EMBL/GenBank/DDBJ whole genome shotgun (WGS) entry which is preliminary data.</text>
</comment>
<feature type="region of interest" description="Disordered" evidence="1">
    <location>
        <begin position="266"/>
        <end position="374"/>
    </location>
</feature>
<sequence length="917" mass="103679">MRFTRSSNTHSSSSNRHVTFPDAFWQWYTDSYIKNDRDTLTKHTPYNDTKYSEKSSAVTTVQKYFEHLKLPIPSSYQVIASLKSPFTQGDQIKTVHLIRFVQLSTQGLFLTNSSLDKLGGVIRFAGAENWDNVMCYLDALLFSMFANLESFEPILFIPNAANSEVERLSALLRLYVSLIRSGNLITTDITIRLCESLQKLGFKEAMSHKQQDSAALFEFLTETLSMPLLTFKIDIQHGGKYNKNDDEKFSRERILFVSIPDEEVPSIEINNTESMEEANSGATTMQANNSKNSDTTSIQKINSENTSKSDTSSHDVNNNEMNRTENASMRTLKSEKMNSEQSTGSQQPGKPGNSSSQNSTNTQKSSDMNSSSDVEDSILLEECLEHYFNNSISVERELERRASLMSIKATGGGGDMGTYTIPEDPSYTSSGIDSDFHKLHQEHVENVEEQASLTHRNSGSIKDDGVRVTSRTRSSTLSIWSLNETDRNTGKPREVSLPAWMFLRLLPFYTDDNVMSPGSESVAKNSKEFATRRPILPLCLKRYHFSNSTATRSQKRIIIPPVINLPKFVADDIDGTPSSYKLILESAICHRGKTISSGHFVSVVRKNTEDSFECEDAAYNATWFLYDDMKKHARVVEKTFKEIFSTEWPYMLFYRLVSTEDEVLDITKNPFSAPKGSKGPYWTEDSLSPIPSVSKTPSLISEETRSLIKLNSAPTSMSSIQFPDVLPTDPRFVDIRNKYYWYVTDEEKNYFKEEPSVSKSGSRYASVSLSPQHRRNSQWSNSSSNLQLSALDLSDPKRKASSAISEKKQQNKKSSEQQDSTEQQQQQAQAQKDHLNSPSEDSIWRRAIKIASPSTKLDSTESFGEIQKSESLIPSVSHGEATPSHQEAHHSSHKSHHFYHRYRKKTDAYQEKNCTIM</sequence>
<reference evidence="3 4" key="1">
    <citation type="journal article" date="2021" name="DNA Res.">
        <title>Genome analysis of Candida subhashii reveals its hybrid nature and dual mitochondrial genome conformations.</title>
        <authorList>
            <person name="Mixao V."/>
            <person name="Hegedusova E."/>
            <person name="Saus E."/>
            <person name="Pryszcz L.P."/>
            <person name="Cillingova A."/>
            <person name="Nosek J."/>
            <person name="Gabaldon T."/>
        </authorList>
    </citation>
    <scope>NUCLEOTIDE SEQUENCE [LARGE SCALE GENOMIC DNA]</scope>
    <source>
        <strain evidence="3 4">CBS 10753</strain>
    </source>
</reference>
<protein>
    <recommendedName>
        <fullName evidence="2">USP domain-containing protein</fullName>
    </recommendedName>
</protein>
<feature type="compositionally biased region" description="Polar residues" evidence="1">
    <location>
        <begin position="757"/>
        <end position="771"/>
    </location>
</feature>
<feature type="region of interest" description="Disordered" evidence="1">
    <location>
        <begin position="876"/>
        <end position="899"/>
    </location>
</feature>
<dbReference type="GeneID" id="73470505"/>
<proteinExistence type="predicted"/>
<dbReference type="OrthoDB" id="6287070at2759"/>
<dbReference type="PROSITE" id="PS50235">
    <property type="entry name" value="USP_3"/>
    <property type="match status" value="1"/>
</dbReference>
<name>A0A8J5QLZ8_9ASCO</name>
<accession>A0A8J5QLZ8</accession>
<dbReference type="AlphaFoldDB" id="A0A8J5QLZ8"/>
<feature type="compositionally biased region" description="Low complexity" evidence="1">
    <location>
        <begin position="777"/>
        <end position="793"/>
    </location>
</feature>
<keyword evidence="4" id="KW-1185">Reference proteome</keyword>
<evidence type="ECO:0000313" key="3">
    <source>
        <dbReference type="EMBL" id="KAG7662782.1"/>
    </source>
</evidence>
<dbReference type="InterPro" id="IPR028889">
    <property type="entry name" value="USP"/>
</dbReference>
<gene>
    <name evidence="3" type="ORF">J8A68_003705</name>
</gene>
<organism evidence="3 4">
    <name type="scientific">[Candida] subhashii</name>
    <dbReference type="NCBI Taxonomy" id="561895"/>
    <lineage>
        <taxon>Eukaryota</taxon>
        <taxon>Fungi</taxon>
        <taxon>Dikarya</taxon>
        <taxon>Ascomycota</taxon>
        <taxon>Saccharomycotina</taxon>
        <taxon>Pichiomycetes</taxon>
        <taxon>Debaryomycetaceae</taxon>
        <taxon>Spathaspora</taxon>
    </lineage>
</organism>
<feature type="compositionally biased region" description="Low complexity" evidence="1">
    <location>
        <begin position="353"/>
        <end position="366"/>
    </location>
</feature>